<dbReference type="RefSeq" id="WP_204700905.1">
    <property type="nucleotide sequence ID" value="NZ_JAFBDQ010000004.1"/>
</dbReference>
<dbReference type="PANTHER" id="PTHR30001:SF1">
    <property type="entry name" value="RIBONUCLEASE E_G-LIKE PROTEIN, CHLOROPLASTIC"/>
    <property type="match status" value="1"/>
</dbReference>
<evidence type="ECO:0000256" key="17">
    <source>
        <dbReference type="ARBA" id="ARBA00023136"/>
    </source>
</evidence>
<evidence type="ECO:0000256" key="12">
    <source>
        <dbReference type="ARBA" id="ARBA00022730"/>
    </source>
</evidence>
<keyword evidence="20" id="KW-1185">Reference proteome</keyword>
<evidence type="ECO:0000256" key="10">
    <source>
        <dbReference type="ARBA" id="ARBA00022722"/>
    </source>
</evidence>
<dbReference type="InterPro" id="IPR012340">
    <property type="entry name" value="NA-bd_OB-fold"/>
</dbReference>
<dbReference type="GO" id="GO:0008033">
    <property type="term" value="P:tRNA processing"/>
    <property type="evidence" value="ECO:0007669"/>
    <property type="project" value="UniProtKB-KW"/>
</dbReference>
<evidence type="ECO:0000256" key="6">
    <source>
        <dbReference type="ARBA" id="ARBA00022490"/>
    </source>
</evidence>
<evidence type="ECO:0000259" key="18">
    <source>
        <dbReference type="PROSITE" id="PS50126"/>
    </source>
</evidence>
<comment type="cofactor">
    <cofactor evidence="1">
        <name>Mg(2+)</name>
        <dbReference type="ChEBI" id="CHEBI:18420"/>
    </cofactor>
</comment>
<evidence type="ECO:0000256" key="9">
    <source>
        <dbReference type="ARBA" id="ARBA00022694"/>
    </source>
</evidence>
<dbReference type="Gene3D" id="3.40.1260.20">
    <property type="entry name" value="Ribonuclease E, catalytic domain"/>
    <property type="match status" value="1"/>
</dbReference>
<evidence type="ECO:0000256" key="1">
    <source>
        <dbReference type="ARBA" id="ARBA00001946"/>
    </source>
</evidence>
<dbReference type="GO" id="GO:0004540">
    <property type="term" value="F:RNA nuclease activity"/>
    <property type="evidence" value="ECO:0007669"/>
    <property type="project" value="InterPro"/>
</dbReference>
<dbReference type="InterPro" id="IPR004659">
    <property type="entry name" value="RNase_E/G"/>
</dbReference>
<dbReference type="AlphaFoldDB" id="A0A939BNW8"/>
<feature type="domain" description="S1 motif" evidence="18">
    <location>
        <begin position="42"/>
        <end position="121"/>
    </location>
</feature>
<dbReference type="Pfam" id="PF10150">
    <property type="entry name" value="RNase_E_G"/>
    <property type="match status" value="1"/>
</dbReference>
<dbReference type="PANTHER" id="PTHR30001">
    <property type="entry name" value="RIBONUCLEASE"/>
    <property type="match status" value="1"/>
</dbReference>
<evidence type="ECO:0000256" key="7">
    <source>
        <dbReference type="ARBA" id="ARBA00022519"/>
    </source>
</evidence>
<keyword evidence="5" id="KW-1003">Cell membrane</keyword>
<dbReference type="GO" id="GO:0004519">
    <property type="term" value="F:endonuclease activity"/>
    <property type="evidence" value="ECO:0007669"/>
    <property type="project" value="UniProtKB-KW"/>
</dbReference>
<comment type="subcellular location">
    <subcellularLocation>
        <location evidence="2">Cytoplasm</location>
    </subcellularLocation>
</comment>
<dbReference type="Gene3D" id="2.40.50.140">
    <property type="entry name" value="Nucleic acid-binding proteins"/>
    <property type="match status" value="1"/>
</dbReference>
<evidence type="ECO:0000256" key="16">
    <source>
        <dbReference type="ARBA" id="ARBA00022884"/>
    </source>
</evidence>
<dbReference type="InterPro" id="IPR019307">
    <property type="entry name" value="RNA-bd_AU-1/RNase_E/G"/>
</dbReference>
<evidence type="ECO:0000256" key="13">
    <source>
        <dbReference type="ARBA" id="ARBA00022759"/>
    </source>
</evidence>
<dbReference type="CDD" id="cd04453">
    <property type="entry name" value="S1_RNase_E"/>
    <property type="match status" value="1"/>
</dbReference>
<dbReference type="NCBIfam" id="TIGR00757">
    <property type="entry name" value="RNaseEG"/>
    <property type="match status" value="1"/>
</dbReference>
<keyword evidence="15" id="KW-0460">Magnesium</keyword>
<keyword evidence="7" id="KW-0997">Cell inner membrane</keyword>
<name>A0A939BNW8_9FIRM</name>
<dbReference type="GO" id="GO:0046872">
    <property type="term" value="F:metal ion binding"/>
    <property type="evidence" value="ECO:0007669"/>
    <property type="project" value="UniProtKB-KW"/>
</dbReference>
<keyword evidence="8" id="KW-0698">rRNA processing</keyword>
<dbReference type="EMBL" id="JAFBDQ010000004">
    <property type="protein sequence ID" value="MBM7556192.1"/>
    <property type="molecule type" value="Genomic_DNA"/>
</dbReference>
<evidence type="ECO:0000256" key="8">
    <source>
        <dbReference type="ARBA" id="ARBA00022552"/>
    </source>
</evidence>
<keyword evidence="6" id="KW-0963">Cytoplasm</keyword>
<keyword evidence="17" id="KW-0472">Membrane</keyword>
<dbReference type="GO" id="GO:0019843">
    <property type="term" value="F:rRNA binding"/>
    <property type="evidence" value="ECO:0007669"/>
    <property type="project" value="UniProtKB-KW"/>
</dbReference>
<evidence type="ECO:0000256" key="14">
    <source>
        <dbReference type="ARBA" id="ARBA00022801"/>
    </source>
</evidence>
<keyword evidence="14 19" id="KW-0378">Hydrolase</keyword>
<organism evidence="19 20">
    <name type="scientific">Halanaerobacter jeridensis</name>
    <dbReference type="NCBI Taxonomy" id="706427"/>
    <lineage>
        <taxon>Bacteria</taxon>
        <taxon>Bacillati</taxon>
        <taxon>Bacillota</taxon>
        <taxon>Clostridia</taxon>
        <taxon>Halanaerobiales</taxon>
        <taxon>Halobacteroidaceae</taxon>
        <taxon>Halanaerobacter</taxon>
    </lineage>
</organism>
<dbReference type="Pfam" id="PF20833">
    <property type="entry name" value="RNase_E_G_Thio"/>
    <property type="match status" value="1"/>
</dbReference>
<dbReference type="GO" id="GO:0016787">
    <property type="term" value="F:hydrolase activity"/>
    <property type="evidence" value="ECO:0007669"/>
    <property type="project" value="UniProtKB-KW"/>
</dbReference>
<evidence type="ECO:0000256" key="3">
    <source>
        <dbReference type="ARBA" id="ARBA00005663"/>
    </source>
</evidence>
<keyword evidence="13" id="KW-0255">Endonuclease</keyword>
<evidence type="ECO:0000256" key="5">
    <source>
        <dbReference type="ARBA" id="ARBA00022475"/>
    </source>
</evidence>
<comment type="caution">
    <text evidence="19">The sequence shown here is derived from an EMBL/GenBank/DDBJ whole genome shotgun (WGS) entry which is preliminary data.</text>
</comment>
<dbReference type="InterPro" id="IPR048583">
    <property type="entry name" value="RNase_E_G_thioredoxin-like"/>
</dbReference>
<evidence type="ECO:0000256" key="11">
    <source>
        <dbReference type="ARBA" id="ARBA00022723"/>
    </source>
</evidence>
<evidence type="ECO:0000313" key="19">
    <source>
        <dbReference type="EMBL" id="MBM7556192.1"/>
    </source>
</evidence>
<dbReference type="SMART" id="SM00316">
    <property type="entry name" value="S1"/>
    <property type="match status" value="1"/>
</dbReference>
<dbReference type="PROSITE" id="PS50126">
    <property type="entry name" value="S1"/>
    <property type="match status" value="1"/>
</dbReference>
<evidence type="ECO:0000256" key="15">
    <source>
        <dbReference type="ARBA" id="ARBA00022842"/>
    </source>
</evidence>
<sequence>MLQIQKQIIINDRDLDTRAVIIENGKLEEVYFEREFNTQLVANVYQGQVENVLPGMQAAFIDVGLEQNVFLHANDILPVHPGKNSIQEVLRSGEEVMLQISKAPVDDKGPKGTCKLDLTGRSLVLMKYPQHIGVSRSISGQERGRLRKLANQIAPEDKGMIVRTAAKGKSKEELLTELKTLEQKWDEIHQSAQEAKAPQLVYQGASLLNRLVVDKLSKEVEKIEIDTEAGHQELLDLVDSLAPQLKDKVQYYSQPQPIFNHYQLEEELDKLQQRKIELDCGGNIVIDPTEALTAIDVNTAANVGSASSKETFAQTNFEAAREVVRQLKLRDIGGIIIIDFVDMKGSKEQQQILSVLEKELAQDKTKTNLVGASELGLVQLTRKRDRKTLGQKLWQKCAYCQGTGKMLSMETLVVNFFRRLREEFWQQDVEAAIIKVNPKLLMKLIELGSAELNNLEEELEMDLYVLKDEQMFLEDIDIAHIGSEQEIESYIPVRVGRQLTLKLEETAAGLVTSVDDYMVKVTGEVSKNQSSAKVQITELGPSYAVSEIL</sequence>
<dbReference type="GO" id="GO:0006364">
    <property type="term" value="P:rRNA processing"/>
    <property type="evidence" value="ECO:0007669"/>
    <property type="project" value="UniProtKB-KW"/>
</dbReference>
<evidence type="ECO:0000256" key="4">
    <source>
        <dbReference type="ARBA" id="ARBA00017719"/>
    </source>
</evidence>
<keyword evidence="9" id="KW-0819">tRNA processing</keyword>
<gene>
    <name evidence="19" type="ORF">JOC47_001028</name>
</gene>
<keyword evidence="16" id="KW-0694">RNA-binding</keyword>
<accession>A0A939BNW8</accession>
<evidence type="ECO:0000256" key="2">
    <source>
        <dbReference type="ARBA" id="ARBA00004496"/>
    </source>
</evidence>
<keyword evidence="10" id="KW-0540">Nuclease</keyword>
<dbReference type="GO" id="GO:0005737">
    <property type="term" value="C:cytoplasm"/>
    <property type="evidence" value="ECO:0007669"/>
    <property type="project" value="UniProtKB-SubCell"/>
</dbReference>
<protein>
    <recommendedName>
        <fullName evidence="4">Ribonuclease G</fullName>
    </recommendedName>
</protein>
<reference evidence="19" key="1">
    <citation type="submission" date="2021-01" db="EMBL/GenBank/DDBJ databases">
        <title>Genomic Encyclopedia of Type Strains, Phase IV (KMG-IV): sequencing the most valuable type-strain genomes for metagenomic binning, comparative biology and taxonomic classification.</title>
        <authorList>
            <person name="Goeker M."/>
        </authorList>
    </citation>
    <scope>NUCLEOTIDE SEQUENCE</scope>
    <source>
        <strain evidence="19">DSM 23230</strain>
    </source>
</reference>
<evidence type="ECO:0000313" key="20">
    <source>
        <dbReference type="Proteomes" id="UP000774000"/>
    </source>
</evidence>
<dbReference type="InterPro" id="IPR003029">
    <property type="entry name" value="S1_domain"/>
</dbReference>
<proteinExistence type="inferred from homology"/>
<dbReference type="SUPFAM" id="SSF50249">
    <property type="entry name" value="Nucleic acid-binding proteins"/>
    <property type="match status" value="1"/>
</dbReference>
<comment type="similarity">
    <text evidence="3">Belongs to the RNase E/G family. RNase G subfamily.</text>
</comment>
<keyword evidence="12" id="KW-0699">rRNA-binding</keyword>
<dbReference type="Proteomes" id="UP000774000">
    <property type="component" value="Unassembled WGS sequence"/>
</dbReference>
<keyword evidence="11" id="KW-0479">Metal-binding</keyword>